<comment type="catalytic activity">
    <reaction evidence="7 8">
        <text>RNA(n) + a ribonucleoside 5'-triphosphate = RNA(n+1) + diphosphate</text>
        <dbReference type="Rhea" id="RHEA:21248"/>
        <dbReference type="Rhea" id="RHEA-COMP:14527"/>
        <dbReference type="Rhea" id="RHEA-COMP:17342"/>
        <dbReference type="ChEBI" id="CHEBI:33019"/>
        <dbReference type="ChEBI" id="CHEBI:61557"/>
        <dbReference type="ChEBI" id="CHEBI:140395"/>
        <dbReference type="EC" id="2.7.7.48"/>
    </reaction>
</comment>
<feature type="transmembrane region" description="Helical" evidence="10">
    <location>
        <begin position="1315"/>
        <end position="1335"/>
    </location>
</feature>
<keyword evidence="15" id="KW-1185">Reference proteome</keyword>
<accession>A0AAD4N2E7</accession>
<protein>
    <recommendedName>
        <fullName evidence="8">RNA-dependent RNA polymerase</fullName>
        <ecNumber evidence="8">2.7.7.48</ecNumber>
    </recommendedName>
</protein>
<evidence type="ECO:0000256" key="4">
    <source>
        <dbReference type="ARBA" id="ARBA00022695"/>
    </source>
</evidence>
<evidence type="ECO:0000256" key="5">
    <source>
        <dbReference type="ARBA" id="ARBA00022884"/>
    </source>
</evidence>
<evidence type="ECO:0000256" key="10">
    <source>
        <dbReference type="SAM" id="Phobius"/>
    </source>
</evidence>
<dbReference type="GO" id="GO:0003968">
    <property type="term" value="F:RNA-directed RNA polymerase activity"/>
    <property type="evidence" value="ECO:0007669"/>
    <property type="project" value="UniProtKB-KW"/>
</dbReference>
<proteinExistence type="inferred from homology"/>
<keyword evidence="10" id="KW-0472">Membrane</keyword>
<evidence type="ECO:0000256" key="7">
    <source>
        <dbReference type="ARBA" id="ARBA00048744"/>
    </source>
</evidence>
<gene>
    <name evidence="14" type="ORF">DdX_09325</name>
</gene>
<dbReference type="Pfam" id="PF24934">
    <property type="entry name" value="DUF7752"/>
    <property type="match status" value="1"/>
</dbReference>
<dbReference type="EMBL" id="JAKKPZ010000017">
    <property type="protein sequence ID" value="KAI1712704.1"/>
    <property type="molecule type" value="Genomic_DNA"/>
</dbReference>
<reference evidence="14" key="1">
    <citation type="submission" date="2022-01" db="EMBL/GenBank/DDBJ databases">
        <title>Genome Sequence Resource for Two Populations of Ditylenchus destructor, the Migratory Endoparasitic Phytonematode.</title>
        <authorList>
            <person name="Zhang H."/>
            <person name="Lin R."/>
            <person name="Xie B."/>
        </authorList>
    </citation>
    <scope>NUCLEOTIDE SEQUENCE</scope>
    <source>
        <strain evidence="14">BazhouSP</strain>
    </source>
</reference>
<sequence>MFTLEALFCRGGVILIFDLLELFKKLYDQRITNAAKHNDMNRHGYIKIRKVMITPSRMILFPPEMLMSNRVFRYNPTKYPPDSFLRVIFRDEDWSRVHKKNVTFKLINQFIGERLKTGFEIAGRVFNHVGASNSQLRDAGCVFMNESIQEINKFRQQFGSFSTTSIPKMMARLGQCFTQALESGVDMSSYKMTIDYTGGADRYGSPYVFSDGCGSVSKEAARHMAGDLQLQNIPSCFQFRFAGFKGVVQVDHRLRECNFLFRPSQLKFEAREDAEHKMELVKYSSPVTLSLNKPLINILDQVSALQNHESHVRICDRIKDLLEIHMNNLCDMLTNEERAREKLNEFTRLIHYDKLDFFNVTEEPFFRQLLMSAAKVSIYKLRKKHHISIPADLGRVMFGVVDDTGFLQYGQVFVQYTKNASLHNPADGAHKIVRTGPIMVTKNPCIVGGDVRIFEAVDIPALRHHNDVIVFPQSGPRPHPDEMAGSDLDGDEYGVIWDEQLMISANETAFDYTGEKIEVKSTAADAYTEIQDKIADYMVQSMQNEHVGQIANSHLAVSDLYGIQADVCYGIAKKHSQAVDFQKTGHQPNPLLIYWDDEKDRPPERYERAPDYMEREHEVTNRLNGKLFREIRDMSEFITSAIEDNEAIEAPPFDLSMIHDGLRDEETRDKYMTEAAEHYATYGLAIQRLMENHGLNEGELFSGTFSTLRNKLSDRENDDMSFFNTTRVIKEQLQIIVATARMKFFGGEEGVIEFTNDPPFYNPYMDSTDILSRVCDRVCFDDIPEELKIRASAYYLLSYDTDRKLLSFPWIVWDVLKLVNRELRIAYDDIPLLHNRSDPLGASVSQHITEYIEKREDQFQMFLMTYAGKGTVIWKYVEQHSGLAELMYFCVEWGNKFGAFSNNCFEKKHLCLLLILHGLNHFTHNPQQCVSTAYWLNRIDEKNTSSVNNTEQPMQHPTELQDRIGGVGRIFISFLQFLASNEFKKVDTLDFSVCGLDEDSFFCKGEWAPLHNAAERTYHHLVFTARKDILPSADLESTESNSGLPSSETKVSEQIPFIIEMPHQNRDLFIDNESLMASLCTLTGCIFIKMRLHPDFKHWGSGPPPTWKPRKEGDECLQQLEGSSRRPPEREPARKPEEASRDASQPSGPPDSAPYRIHGTIKRGMRKPIMKPQAFRRSKSLTDLGTNSQQPRSNLAEKKANNNANETEPKQKRQIYKIVPSTIRVQLEHSTHYSRGIYTGSQHNAVTKAINQKILAAKEKLRDVIGDTTANVNHHPAITDFLATVGFAMGMKPATCKKNIGIDGKEQKPKKKRKIFSVIQICGFLVITYKLLLCYNVTSYKAKFKILGAQFP</sequence>
<dbReference type="InterPro" id="IPR057596">
    <property type="entry name" value="RDRP_core"/>
</dbReference>
<dbReference type="PANTHER" id="PTHR23079">
    <property type="entry name" value="RNA-DEPENDENT RNA POLYMERASE"/>
    <property type="match status" value="1"/>
</dbReference>
<dbReference type="InterPro" id="IPR007855">
    <property type="entry name" value="RDRP"/>
</dbReference>
<feature type="domain" description="DUF7752" evidence="12">
    <location>
        <begin position="876"/>
        <end position="991"/>
    </location>
</feature>
<name>A0AAD4N2E7_9BILA</name>
<evidence type="ECO:0000256" key="1">
    <source>
        <dbReference type="ARBA" id="ARBA00005762"/>
    </source>
</evidence>
<dbReference type="Pfam" id="PF05183">
    <property type="entry name" value="RdRP"/>
    <property type="match status" value="1"/>
</dbReference>
<feature type="compositionally biased region" description="Basic residues" evidence="9">
    <location>
        <begin position="1159"/>
        <end position="1179"/>
    </location>
</feature>
<comment type="similarity">
    <text evidence="1 8">Belongs to the RdRP family.</text>
</comment>
<feature type="compositionally biased region" description="Polar residues" evidence="9">
    <location>
        <begin position="1181"/>
        <end position="1193"/>
    </location>
</feature>
<feature type="domain" description="RDRP C-terminal head" evidence="13">
    <location>
        <begin position="666"/>
        <end position="817"/>
    </location>
</feature>
<evidence type="ECO:0000259" key="12">
    <source>
        <dbReference type="Pfam" id="PF24934"/>
    </source>
</evidence>
<dbReference type="GO" id="GO:0031380">
    <property type="term" value="C:nuclear RNA-directed RNA polymerase complex"/>
    <property type="evidence" value="ECO:0007669"/>
    <property type="project" value="TreeGrafter"/>
</dbReference>
<keyword evidence="3 8" id="KW-0808">Transferase</keyword>
<evidence type="ECO:0000256" key="6">
    <source>
        <dbReference type="ARBA" id="ARBA00023158"/>
    </source>
</evidence>
<evidence type="ECO:0000259" key="13">
    <source>
        <dbReference type="Pfam" id="PF26253"/>
    </source>
</evidence>
<dbReference type="Pfam" id="PF26253">
    <property type="entry name" value="RdRP_head"/>
    <property type="match status" value="1"/>
</dbReference>
<evidence type="ECO:0000313" key="15">
    <source>
        <dbReference type="Proteomes" id="UP001201812"/>
    </source>
</evidence>
<comment type="caution">
    <text evidence="14">The sequence shown here is derived from an EMBL/GenBank/DDBJ whole genome shotgun (WGS) entry which is preliminary data.</text>
</comment>
<keyword evidence="2 8" id="KW-0696">RNA-directed RNA polymerase</keyword>
<evidence type="ECO:0000256" key="2">
    <source>
        <dbReference type="ARBA" id="ARBA00022484"/>
    </source>
</evidence>
<evidence type="ECO:0000256" key="8">
    <source>
        <dbReference type="RuleBase" id="RU363098"/>
    </source>
</evidence>
<dbReference type="InterPro" id="IPR058752">
    <property type="entry name" value="RDRP_C_head"/>
</dbReference>
<dbReference type="Proteomes" id="UP001201812">
    <property type="component" value="Unassembled WGS sequence"/>
</dbReference>
<dbReference type="PANTHER" id="PTHR23079:SF57">
    <property type="entry name" value="RNA-DIRECTED RNA POLYMERASE"/>
    <property type="match status" value="1"/>
</dbReference>
<keyword evidence="10" id="KW-1133">Transmembrane helix</keyword>
<dbReference type="EC" id="2.7.7.48" evidence="8"/>
<keyword evidence="4 8" id="KW-0548">Nucleotidyltransferase</keyword>
<evidence type="ECO:0000256" key="9">
    <source>
        <dbReference type="SAM" id="MobiDB-lite"/>
    </source>
</evidence>
<keyword evidence="10" id="KW-0812">Transmembrane</keyword>
<keyword evidence="5 8" id="KW-0694">RNA-binding</keyword>
<organism evidence="14 15">
    <name type="scientific">Ditylenchus destructor</name>
    <dbReference type="NCBI Taxonomy" id="166010"/>
    <lineage>
        <taxon>Eukaryota</taxon>
        <taxon>Metazoa</taxon>
        <taxon>Ecdysozoa</taxon>
        <taxon>Nematoda</taxon>
        <taxon>Chromadorea</taxon>
        <taxon>Rhabditida</taxon>
        <taxon>Tylenchina</taxon>
        <taxon>Tylenchomorpha</taxon>
        <taxon>Sphaerularioidea</taxon>
        <taxon>Anguinidae</taxon>
        <taxon>Anguininae</taxon>
        <taxon>Ditylenchus</taxon>
    </lineage>
</organism>
<evidence type="ECO:0000313" key="14">
    <source>
        <dbReference type="EMBL" id="KAI1712704.1"/>
    </source>
</evidence>
<keyword evidence="6" id="KW-0943">RNA-mediated gene silencing</keyword>
<evidence type="ECO:0000256" key="3">
    <source>
        <dbReference type="ARBA" id="ARBA00022679"/>
    </source>
</evidence>
<dbReference type="InterPro" id="IPR056654">
    <property type="entry name" value="DUF7752"/>
</dbReference>
<feature type="domain" description="RDRP core" evidence="11">
    <location>
        <begin position="53"/>
        <end position="631"/>
    </location>
</feature>
<feature type="compositionally biased region" description="Basic and acidic residues" evidence="9">
    <location>
        <begin position="1123"/>
        <end position="1141"/>
    </location>
</feature>
<feature type="region of interest" description="Disordered" evidence="9">
    <location>
        <begin position="1102"/>
        <end position="1211"/>
    </location>
</feature>
<dbReference type="GO" id="GO:0030422">
    <property type="term" value="P:siRNA processing"/>
    <property type="evidence" value="ECO:0007669"/>
    <property type="project" value="TreeGrafter"/>
</dbReference>
<evidence type="ECO:0000259" key="11">
    <source>
        <dbReference type="Pfam" id="PF05183"/>
    </source>
</evidence>
<dbReference type="GO" id="GO:0003723">
    <property type="term" value="F:RNA binding"/>
    <property type="evidence" value="ECO:0007669"/>
    <property type="project" value="UniProtKB-KW"/>
</dbReference>